<dbReference type="InterPro" id="IPR020046">
    <property type="entry name" value="5-3_exonucl_a-hlix_arch_N"/>
</dbReference>
<dbReference type="InterPro" id="IPR020045">
    <property type="entry name" value="DNA_polI_H3TH"/>
</dbReference>
<evidence type="ECO:0000259" key="4">
    <source>
        <dbReference type="SMART" id="SM00475"/>
    </source>
</evidence>
<dbReference type="EMBL" id="OZ019894">
    <property type="protein sequence ID" value="CAK9217431.1"/>
    <property type="molecule type" value="Genomic_DNA"/>
</dbReference>
<dbReference type="Proteomes" id="UP001497512">
    <property type="component" value="Chromosome 2"/>
</dbReference>
<name>A0ABP0UFW9_9BRYO</name>
<dbReference type="CDD" id="cd09859">
    <property type="entry name" value="PIN_53EXO"/>
    <property type="match status" value="1"/>
</dbReference>
<keyword evidence="1" id="KW-0540">Nuclease</keyword>
<organism evidence="5 6">
    <name type="scientific">Sphagnum troendelagicum</name>
    <dbReference type="NCBI Taxonomy" id="128251"/>
    <lineage>
        <taxon>Eukaryota</taxon>
        <taxon>Viridiplantae</taxon>
        <taxon>Streptophyta</taxon>
        <taxon>Embryophyta</taxon>
        <taxon>Bryophyta</taxon>
        <taxon>Sphagnophytina</taxon>
        <taxon>Sphagnopsida</taxon>
        <taxon>Sphagnales</taxon>
        <taxon>Sphagnaceae</taxon>
        <taxon>Sphagnum</taxon>
    </lineage>
</organism>
<evidence type="ECO:0000313" key="5">
    <source>
        <dbReference type="EMBL" id="CAK9217431.1"/>
    </source>
</evidence>
<keyword evidence="2" id="KW-0378">Hydrolase</keyword>
<accession>A0ABP0UFW9</accession>
<sequence>MMSLQIPTLWHWACSIPKHWNAPFVLGKRAISMMPRMLQKPLGLFHLTKRWWLVSLSVAQFQASSLGDDDRKYAIAKEQQQLLMDDKLLGLGSGIRNVISRNRSGEGEGEEQRMLFLDGNAILSRAYFKIMARVAHGGLRDMGSEGDWVVTVFRALSMILHLLEVRPTHVAAVFDYEGLTFRHEIFRGYKQGRPPIPDTIRQSLECFKSALLAMGISVLEVPGVEADDVIGALSLRAVKDPRMKVRIASPDKDFFQILSTQLRILRFPSKGSGIVSFGLEEFAQRFGSIQPTQFVDVIALTGDKVDNIPGVAGIGEKTALKLVQEFGSVENLLERRSEVVLKRVRESLMLDDGGILLSKRLLSLKVDLPAHILPHTLDNFVCQIPKDQGENFMKLLQAMERYVDSSISQDLEKKVHKIWKRWQGPKSLAPIIERLES</sequence>
<dbReference type="SMART" id="SM00279">
    <property type="entry name" value="HhH2"/>
    <property type="match status" value="1"/>
</dbReference>
<dbReference type="InterPro" id="IPR036279">
    <property type="entry name" value="5-3_exonuclease_C_sf"/>
</dbReference>
<evidence type="ECO:0000256" key="2">
    <source>
        <dbReference type="ARBA" id="ARBA00022801"/>
    </source>
</evidence>
<dbReference type="CDD" id="cd09898">
    <property type="entry name" value="H3TH_53EXO"/>
    <property type="match status" value="1"/>
</dbReference>
<gene>
    <name evidence="5" type="ORF">CSSPTR1EN2_LOCUS13967</name>
</gene>
<dbReference type="Pfam" id="PF02739">
    <property type="entry name" value="5_3_exonuc_N"/>
    <property type="match status" value="1"/>
</dbReference>
<evidence type="ECO:0000256" key="1">
    <source>
        <dbReference type="ARBA" id="ARBA00022722"/>
    </source>
</evidence>
<dbReference type="Gene3D" id="1.10.150.20">
    <property type="entry name" value="5' to 3' exonuclease, C-terminal subdomain"/>
    <property type="match status" value="1"/>
</dbReference>
<keyword evidence="3" id="KW-0238">DNA-binding</keyword>
<proteinExistence type="predicted"/>
<dbReference type="SMART" id="SM00475">
    <property type="entry name" value="53EXOc"/>
    <property type="match status" value="1"/>
</dbReference>
<dbReference type="Pfam" id="PF01367">
    <property type="entry name" value="5_3_exonuc"/>
    <property type="match status" value="1"/>
</dbReference>
<keyword evidence="6" id="KW-1185">Reference proteome</keyword>
<evidence type="ECO:0000256" key="3">
    <source>
        <dbReference type="ARBA" id="ARBA00023125"/>
    </source>
</evidence>
<dbReference type="SUPFAM" id="SSF88723">
    <property type="entry name" value="PIN domain-like"/>
    <property type="match status" value="1"/>
</dbReference>
<dbReference type="SUPFAM" id="SSF47807">
    <property type="entry name" value="5' to 3' exonuclease, C-terminal subdomain"/>
    <property type="match status" value="1"/>
</dbReference>
<dbReference type="Gene3D" id="3.40.50.1010">
    <property type="entry name" value="5'-nuclease"/>
    <property type="match status" value="1"/>
</dbReference>
<feature type="domain" description="5'-3' exonuclease" evidence="4">
    <location>
        <begin position="112"/>
        <end position="383"/>
    </location>
</feature>
<dbReference type="InterPro" id="IPR008918">
    <property type="entry name" value="HhH2"/>
</dbReference>
<protein>
    <recommendedName>
        <fullName evidence="4">5'-3' exonuclease domain-containing protein</fullName>
    </recommendedName>
</protein>
<dbReference type="InterPro" id="IPR002421">
    <property type="entry name" value="5-3_exonuclease"/>
</dbReference>
<dbReference type="InterPro" id="IPR038969">
    <property type="entry name" value="FEN"/>
</dbReference>
<dbReference type="InterPro" id="IPR029060">
    <property type="entry name" value="PIN-like_dom_sf"/>
</dbReference>
<reference evidence="5" key="1">
    <citation type="submission" date="2024-02" db="EMBL/GenBank/DDBJ databases">
        <authorList>
            <consortium name="ELIXIR-Norway"/>
            <consortium name="Elixir Norway"/>
        </authorList>
    </citation>
    <scope>NUCLEOTIDE SEQUENCE</scope>
</reference>
<evidence type="ECO:0000313" key="6">
    <source>
        <dbReference type="Proteomes" id="UP001497512"/>
    </source>
</evidence>
<dbReference type="PANTHER" id="PTHR42646:SF2">
    <property type="entry name" value="5'-3' EXONUCLEASE FAMILY PROTEIN"/>
    <property type="match status" value="1"/>
</dbReference>
<dbReference type="PANTHER" id="PTHR42646">
    <property type="entry name" value="FLAP ENDONUCLEASE XNI"/>
    <property type="match status" value="1"/>
</dbReference>